<name>A0ACA9Q3L3_9GLOM</name>
<dbReference type="Proteomes" id="UP000789525">
    <property type="component" value="Unassembled WGS sequence"/>
</dbReference>
<evidence type="ECO:0000313" key="1">
    <source>
        <dbReference type="EMBL" id="CAG8732567.1"/>
    </source>
</evidence>
<dbReference type="EMBL" id="CAJVPT010043580">
    <property type="protein sequence ID" value="CAG8732567.1"/>
    <property type="molecule type" value="Genomic_DNA"/>
</dbReference>
<organism evidence="1 2">
    <name type="scientific">Acaulospora colombiana</name>
    <dbReference type="NCBI Taxonomy" id="27376"/>
    <lineage>
        <taxon>Eukaryota</taxon>
        <taxon>Fungi</taxon>
        <taxon>Fungi incertae sedis</taxon>
        <taxon>Mucoromycota</taxon>
        <taxon>Glomeromycotina</taxon>
        <taxon>Glomeromycetes</taxon>
        <taxon>Diversisporales</taxon>
        <taxon>Acaulosporaceae</taxon>
        <taxon>Acaulospora</taxon>
    </lineage>
</organism>
<evidence type="ECO:0000313" key="2">
    <source>
        <dbReference type="Proteomes" id="UP000789525"/>
    </source>
</evidence>
<sequence>SDGALVPAIAEGSTPRRLPIDDIKSYDYTDFKNIEHIGVGAFGKVYSADWETRGIQVALKTLNERNDIEEEDFIKE</sequence>
<feature type="non-terminal residue" evidence="1">
    <location>
        <position position="1"/>
    </location>
</feature>
<comment type="caution">
    <text evidence="1">The sequence shown here is derived from an EMBL/GenBank/DDBJ whole genome shotgun (WGS) entry which is preliminary data.</text>
</comment>
<gene>
    <name evidence="1" type="ORF">ACOLOM_LOCUS11731</name>
</gene>
<protein>
    <submittedName>
        <fullName evidence="1">13802_t:CDS:1</fullName>
    </submittedName>
</protein>
<proteinExistence type="predicted"/>
<reference evidence="1" key="1">
    <citation type="submission" date="2021-06" db="EMBL/GenBank/DDBJ databases">
        <authorList>
            <person name="Kallberg Y."/>
            <person name="Tangrot J."/>
            <person name="Rosling A."/>
        </authorList>
    </citation>
    <scope>NUCLEOTIDE SEQUENCE</scope>
    <source>
        <strain evidence="1">CL356</strain>
    </source>
</reference>
<feature type="non-terminal residue" evidence="1">
    <location>
        <position position="76"/>
    </location>
</feature>
<keyword evidence="2" id="KW-1185">Reference proteome</keyword>
<accession>A0ACA9Q3L3</accession>